<dbReference type="Pfam" id="PF13304">
    <property type="entry name" value="AAA_21"/>
    <property type="match status" value="1"/>
</dbReference>
<accession>A0A8J3YQX1</accession>
<dbReference type="AlphaFoldDB" id="A0A8J3YQX1"/>
<gene>
    <name evidence="2" type="ORF">Val02_66870</name>
</gene>
<dbReference type="PANTHER" id="PTHR43581">
    <property type="entry name" value="ATP/GTP PHOSPHATASE"/>
    <property type="match status" value="1"/>
</dbReference>
<feature type="domain" description="ATPase AAA-type core" evidence="1">
    <location>
        <begin position="255"/>
        <end position="321"/>
    </location>
</feature>
<reference evidence="2" key="1">
    <citation type="submission" date="2021-01" db="EMBL/GenBank/DDBJ databases">
        <title>Whole genome shotgun sequence of Virgisporangium aliadipatigenens NBRC 105644.</title>
        <authorList>
            <person name="Komaki H."/>
            <person name="Tamura T."/>
        </authorList>
    </citation>
    <scope>NUCLEOTIDE SEQUENCE</scope>
    <source>
        <strain evidence="2">NBRC 105644</strain>
    </source>
</reference>
<evidence type="ECO:0000313" key="3">
    <source>
        <dbReference type="Proteomes" id="UP000619260"/>
    </source>
</evidence>
<evidence type="ECO:0000313" key="2">
    <source>
        <dbReference type="EMBL" id="GIJ49801.1"/>
    </source>
</evidence>
<dbReference type="Gene3D" id="3.40.50.300">
    <property type="entry name" value="P-loop containing nucleotide triphosphate hydrolases"/>
    <property type="match status" value="1"/>
</dbReference>
<dbReference type="EMBL" id="BOPF01000030">
    <property type="protein sequence ID" value="GIJ49801.1"/>
    <property type="molecule type" value="Genomic_DNA"/>
</dbReference>
<name>A0A8J3YQX1_9ACTN</name>
<comment type="caution">
    <text evidence="2">The sequence shown here is derived from an EMBL/GenBank/DDBJ whole genome shotgun (WGS) entry which is preliminary data.</text>
</comment>
<dbReference type="InterPro" id="IPR027417">
    <property type="entry name" value="P-loop_NTPase"/>
</dbReference>
<organism evidence="2 3">
    <name type="scientific">Virgisporangium aliadipatigenens</name>
    <dbReference type="NCBI Taxonomy" id="741659"/>
    <lineage>
        <taxon>Bacteria</taxon>
        <taxon>Bacillati</taxon>
        <taxon>Actinomycetota</taxon>
        <taxon>Actinomycetes</taxon>
        <taxon>Micromonosporales</taxon>
        <taxon>Micromonosporaceae</taxon>
        <taxon>Virgisporangium</taxon>
    </lineage>
</organism>
<dbReference type="InterPro" id="IPR051396">
    <property type="entry name" value="Bact_Antivir_Def_Nuclease"/>
</dbReference>
<dbReference type="SUPFAM" id="SSF52540">
    <property type="entry name" value="P-loop containing nucleoside triphosphate hydrolases"/>
    <property type="match status" value="1"/>
</dbReference>
<protein>
    <recommendedName>
        <fullName evidence="1">ATPase AAA-type core domain-containing protein</fullName>
    </recommendedName>
</protein>
<sequence length="618" mass="68358">MVTGQNNAGKSALLSALDVIAGQDVAGAVRFAGTQETPKVNARFLLDSQERAAIIGPHEQAQAWLDRGAASWVEWRFEASDSDLQATKVLLHWPSVNPIELGRLERNGPMYKIFGFRKPLLSGSDGPGTPLEMILESSGTADSVLENGFNNERLKPASDILHEWRSSFFHFRPFRQTLARNTPWSSAKRLNPDGSNLAEVLLHLRSNAPAKWDEVVRVMKEIVPGVGMLMLPAEETRFEIAFADEYVAEFKHNIKDLGTGVEQILMALTAGVADNMQMVVLEEPENGLNPLAQRGLLALLQDWSADGRTFAISTHSPVMLDWSSAAVLAVTRDGPSSNVRTVDDDRVAVLHDLGVRRSDYLSAERILILEGVTDEKIVSIWFPEVIRNPKVAVIAGGGGGSAAHADILATWLDHADSLGGRKVLFLRDRDELSDAQIAKLERSKIVSVLPCREIENLLFDFGAIARVLTRLTESEVSETSVRTSAYEMASKLKQTVILKRVAFDLGIHRHVDNELRAELASRDLGRSEFTAEIVGRLPTKESITHRINERWDEHSGTIGATWDDEWTMLAPGDEVLTLIWKKFAQRSYSKSGDGQRIAREMGAPPEILARIIRDFMAP</sequence>
<evidence type="ECO:0000259" key="1">
    <source>
        <dbReference type="Pfam" id="PF13304"/>
    </source>
</evidence>
<dbReference type="InterPro" id="IPR003959">
    <property type="entry name" value="ATPase_AAA_core"/>
</dbReference>
<dbReference type="GO" id="GO:0016887">
    <property type="term" value="F:ATP hydrolysis activity"/>
    <property type="evidence" value="ECO:0007669"/>
    <property type="project" value="InterPro"/>
</dbReference>
<dbReference type="PANTHER" id="PTHR43581:SF4">
    <property type="entry name" value="ATP_GTP PHOSPHATASE"/>
    <property type="match status" value="1"/>
</dbReference>
<dbReference type="Proteomes" id="UP000619260">
    <property type="component" value="Unassembled WGS sequence"/>
</dbReference>
<proteinExistence type="predicted"/>
<dbReference type="GO" id="GO:0005524">
    <property type="term" value="F:ATP binding"/>
    <property type="evidence" value="ECO:0007669"/>
    <property type="project" value="InterPro"/>
</dbReference>
<keyword evidence="3" id="KW-1185">Reference proteome</keyword>